<name>A0ACD5V4B4_AVESA</name>
<keyword evidence="2" id="KW-1185">Reference proteome</keyword>
<accession>A0ACD5V4B4</accession>
<organism evidence="1 2">
    <name type="scientific">Avena sativa</name>
    <name type="common">Oat</name>
    <dbReference type="NCBI Taxonomy" id="4498"/>
    <lineage>
        <taxon>Eukaryota</taxon>
        <taxon>Viridiplantae</taxon>
        <taxon>Streptophyta</taxon>
        <taxon>Embryophyta</taxon>
        <taxon>Tracheophyta</taxon>
        <taxon>Spermatophyta</taxon>
        <taxon>Magnoliopsida</taxon>
        <taxon>Liliopsida</taxon>
        <taxon>Poales</taxon>
        <taxon>Poaceae</taxon>
        <taxon>BOP clade</taxon>
        <taxon>Pooideae</taxon>
        <taxon>Poodae</taxon>
        <taxon>Poeae</taxon>
        <taxon>Poeae Chloroplast Group 1 (Aveneae type)</taxon>
        <taxon>Aveninae</taxon>
        <taxon>Avena</taxon>
    </lineage>
</organism>
<reference evidence="1" key="1">
    <citation type="submission" date="2021-05" db="EMBL/GenBank/DDBJ databases">
        <authorList>
            <person name="Scholz U."/>
            <person name="Mascher M."/>
            <person name="Fiebig A."/>
        </authorList>
    </citation>
    <scope>NUCLEOTIDE SEQUENCE [LARGE SCALE GENOMIC DNA]</scope>
</reference>
<evidence type="ECO:0000313" key="2">
    <source>
        <dbReference type="Proteomes" id="UP001732700"/>
    </source>
</evidence>
<dbReference type="Proteomes" id="UP001732700">
    <property type="component" value="Chromosome 2D"/>
</dbReference>
<dbReference type="EnsemblPlants" id="AVESA.00010b.r2.2DG0363400.1">
    <property type="protein sequence ID" value="AVESA.00010b.r2.2DG0363400.1.CDS.1"/>
    <property type="gene ID" value="AVESA.00010b.r2.2DG0363400"/>
</dbReference>
<proteinExistence type="predicted"/>
<evidence type="ECO:0000313" key="1">
    <source>
        <dbReference type="EnsemblPlants" id="AVESA.00010b.r2.2DG0363400.1.CDS.1"/>
    </source>
</evidence>
<reference evidence="1" key="2">
    <citation type="submission" date="2025-09" db="UniProtKB">
        <authorList>
            <consortium name="EnsemblPlants"/>
        </authorList>
    </citation>
    <scope>IDENTIFICATION</scope>
</reference>
<sequence>MFGSVIQDTHLNPLEKDNIRWNLTNDGVYSAISAYHVQFNGSFPRFKAEKIWTADAEPKCKLFSWLALHGKILTTDMLYIGGWPHDPTCKLCGSAPETVAHLCKDCPFMIAVWNTIQAWDNETMGNHGTSFPSISEWWDDMIIGRSKLEQNRRSGRLLYTLWNAWKERNHRIFTGRRLTYIEVASITRDDISMRATAFAMAGPAIPAEPN</sequence>
<protein>
    <submittedName>
        <fullName evidence="1">Uncharacterized protein</fullName>
    </submittedName>
</protein>